<proteinExistence type="predicted"/>
<protein>
    <recommendedName>
        <fullName evidence="4">Coenzyme Q-binding protein COQ10 START domain-containing protein</fullName>
    </recommendedName>
</protein>
<evidence type="ECO:0008006" key="4">
    <source>
        <dbReference type="Google" id="ProtNLM"/>
    </source>
</evidence>
<dbReference type="InterPro" id="IPR023393">
    <property type="entry name" value="START-like_dom_sf"/>
</dbReference>
<keyword evidence="3" id="KW-1185">Reference proteome</keyword>
<dbReference type="Gene3D" id="3.30.530.20">
    <property type="match status" value="1"/>
</dbReference>
<feature type="signal peptide" evidence="1">
    <location>
        <begin position="1"/>
        <end position="18"/>
    </location>
</feature>
<dbReference type="CDD" id="cd07822">
    <property type="entry name" value="SRPBCC_4"/>
    <property type="match status" value="1"/>
</dbReference>
<evidence type="ECO:0000313" key="2">
    <source>
        <dbReference type="EMBL" id="CAA7259150.1"/>
    </source>
</evidence>
<keyword evidence="1" id="KW-0732">Signal</keyword>
<dbReference type="Proteomes" id="UP000467700">
    <property type="component" value="Unassembled WGS sequence"/>
</dbReference>
<reference evidence="2 3" key="1">
    <citation type="submission" date="2020-01" db="EMBL/GenBank/DDBJ databases">
        <authorList>
            <person name="Gupta K D."/>
        </authorList>
    </citation>
    <scope>NUCLEOTIDE SEQUENCE [LARGE SCALE GENOMIC DNA]</scope>
</reference>
<organism evidence="2 3">
    <name type="scientific">Cyclocybe aegerita</name>
    <name type="common">Black poplar mushroom</name>
    <name type="synonym">Agrocybe aegerita</name>
    <dbReference type="NCBI Taxonomy" id="1973307"/>
    <lineage>
        <taxon>Eukaryota</taxon>
        <taxon>Fungi</taxon>
        <taxon>Dikarya</taxon>
        <taxon>Basidiomycota</taxon>
        <taxon>Agaricomycotina</taxon>
        <taxon>Agaricomycetes</taxon>
        <taxon>Agaricomycetidae</taxon>
        <taxon>Agaricales</taxon>
        <taxon>Agaricineae</taxon>
        <taxon>Bolbitiaceae</taxon>
        <taxon>Cyclocybe</taxon>
    </lineage>
</organism>
<dbReference type="InterPro" id="IPR019587">
    <property type="entry name" value="Polyketide_cyclase/dehydratase"/>
</dbReference>
<feature type="chain" id="PRO_5035805435" description="Coenzyme Q-binding protein COQ10 START domain-containing protein" evidence="1">
    <location>
        <begin position="19"/>
        <end position="199"/>
    </location>
</feature>
<evidence type="ECO:0000313" key="3">
    <source>
        <dbReference type="Proteomes" id="UP000467700"/>
    </source>
</evidence>
<dbReference type="AlphaFoldDB" id="A0A8S0VSZ0"/>
<dbReference type="EMBL" id="CACVBS010000013">
    <property type="protein sequence ID" value="CAA7259150.1"/>
    <property type="molecule type" value="Genomic_DNA"/>
</dbReference>
<dbReference type="SUPFAM" id="SSF55961">
    <property type="entry name" value="Bet v1-like"/>
    <property type="match status" value="1"/>
</dbReference>
<evidence type="ECO:0000256" key="1">
    <source>
        <dbReference type="SAM" id="SignalP"/>
    </source>
</evidence>
<dbReference type="PANTHER" id="PTHR36166:SF1">
    <property type="entry name" value="SRPBCC DOMAIN-CONTAINING PROTEIN"/>
    <property type="match status" value="1"/>
</dbReference>
<gene>
    <name evidence="2" type="ORF">AAE3_LOCUS1327</name>
</gene>
<name>A0A8S0VSZ0_CYCAE</name>
<dbReference type="Pfam" id="PF10604">
    <property type="entry name" value="Polyketide_cyc2"/>
    <property type="match status" value="1"/>
</dbReference>
<dbReference type="PANTHER" id="PTHR36166">
    <property type="entry name" value="CHROMOSOME 9, WHOLE GENOME SHOTGUN SEQUENCE"/>
    <property type="match status" value="1"/>
</dbReference>
<dbReference type="OrthoDB" id="509124at2759"/>
<sequence>MLWSTSLIAFLGAYCAGAQTPPSNLPPATTGIFTVQASVIINAPIEKVWNTLLDFPSYAQWNPFVRSQVVTSAIWVPLEDQTPHENQRLIIQAQIPPLPMPVDANTHANPLHMQTSFENITTLDRVQHRAAWRQIFLPKPVLDAERWQALSALPGKRTYYESREVFDGPVGHVVDALFAEGLQAGFDAQAAALKARVEQ</sequence>
<comment type="caution">
    <text evidence="2">The sequence shown here is derived from an EMBL/GenBank/DDBJ whole genome shotgun (WGS) entry which is preliminary data.</text>
</comment>
<accession>A0A8S0VSZ0</accession>